<accession>A0ABY7DZS5</accession>
<evidence type="ECO:0000256" key="2">
    <source>
        <dbReference type="SAM" id="Phobius"/>
    </source>
</evidence>
<sequence length="174" mass="18793">MARAFKKTKTMGTFVTSALRETLTSNGQMKDEGATPTDSKVMIVAVSLAVPFAVTLGVIVCVVIYKAFNKKKIAVTMSSDIDLFDEPSNKRFHLREVPVSILGGSDKPLADSRPSDSEDTGVGPSTENHLQNTFNIFPDIAESNRKTAYSMGFYGNDDVAQSLPGSSVDMSDMK</sequence>
<reference evidence="3" key="1">
    <citation type="submission" date="2022-11" db="EMBL/GenBank/DDBJ databases">
        <title>Centuries of genome instability and evolution in soft-shell clam transmissible cancer (bioRxiv).</title>
        <authorList>
            <person name="Hart S.F.M."/>
            <person name="Yonemitsu M.A."/>
            <person name="Giersch R.M."/>
            <person name="Beal B.F."/>
            <person name="Arriagada G."/>
            <person name="Davis B.W."/>
            <person name="Ostrander E.A."/>
            <person name="Goff S.P."/>
            <person name="Metzger M.J."/>
        </authorList>
    </citation>
    <scope>NUCLEOTIDE SEQUENCE</scope>
    <source>
        <strain evidence="3">MELC-2E11</strain>
        <tissue evidence="3">Siphon/mantle</tissue>
    </source>
</reference>
<organism evidence="3 4">
    <name type="scientific">Mya arenaria</name>
    <name type="common">Soft-shell clam</name>
    <dbReference type="NCBI Taxonomy" id="6604"/>
    <lineage>
        <taxon>Eukaryota</taxon>
        <taxon>Metazoa</taxon>
        <taxon>Spiralia</taxon>
        <taxon>Lophotrochozoa</taxon>
        <taxon>Mollusca</taxon>
        <taxon>Bivalvia</taxon>
        <taxon>Autobranchia</taxon>
        <taxon>Heteroconchia</taxon>
        <taxon>Euheterodonta</taxon>
        <taxon>Imparidentia</taxon>
        <taxon>Neoheterodontei</taxon>
        <taxon>Myida</taxon>
        <taxon>Myoidea</taxon>
        <taxon>Myidae</taxon>
        <taxon>Mya</taxon>
    </lineage>
</organism>
<dbReference type="EMBL" id="CP111015">
    <property type="protein sequence ID" value="WAR01756.1"/>
    <property type="molecule type" value="Genomic_DNA"/>
</dbReference>
<proteinExistence type="predicted"/>
<evidence type="ECO:0000313" key="3">
    <source>
        <dbReference type="EMBL" id="WAR01756.1"/>
    </source>
</evidence>
<gene>
    <name evidence="3" type="ORF">MAR_008314</name>
</gene>
<keyword evidence="2" id="KW-0472">Membrane</keyword>
<evidence type="ECO:0000313" key="4">
    <source>
        <dbReference type="Proteomes" id="UP001164746"/>
    </source>
</evidence>
<feature type="transmembrane region" description="Helical" evidence="2">
    <location>
        <begin position="40"/>
        <end position="65"/>
    </location>
</feature>
<feature type="region of interest" description="Disordered" evidence="1">
    <location>
        <begin position="103"/>
        <end position="130"/>
    </location>
</feature>
<protein>
    <submittedName>
        <fullName evidence="3">Uncharacterized protein</fullName>
    </submittedName>
</protein>
<dbReference type="Proteomes" id="UP001164746">
    <property type="component" value="Chromosome 4"/>
</dbReference>
<keyword evidence="2" id="KW-0812">Transmembrane</keyword>
<evidence type="ECO:0000256" key="1">
    <source>
        <dbReference type="SAM" id="MobiDB-lite"/>
    </source>
</evidence>
<keyword evidence="4" id="KW-1185">Reference proteome</keyword>
<keyword evidence="2" id="KW-1133">Transmembrane helix</keyword>
<name>A0ABY7DZS5_MYAAR</name>